<dbReference type="PANTHER" id="PTHR44591">
    <property type="entry name" value="STRESS RESPONSE REGULATOR PROTEIN 1"/>
    <property type="match status" value="1"/>
</dbReference>
<organism evidence="4 5">
    <name type="scientific">Flavobacterium limi</name>
    <dbReference type="NCBI Taxonomy" id="2045105"/>
    <lineage>
        <taxon>Bacteria</taxon>
        <taxon>Pseudomonadati</taxon>
        <taxon>Bacteroidota</taxon>
        <taxon>Flavobacteriia</taxon>
        <taxon>Flavobacteriales</taxon>
        <taxon>Flavobacteriaceae</taxon>
        <taxon>Flavobacterium</taxon>
    </lineage>
</organism>
<comment type="caution">
    <text evidence="4">The sequence shown here is derived from an EMBL/GenBank/DDBJ whole genome shotgun (WGS) entry which is preliminary data.</text>
</comment>
<dbReference type="SUPFAM" id="SSF52172">
    <property type="entry name" value="CheY-like"/>
    <property type="match status" value="1"/>
</dbReference>
<dbReference type="PANTHER" id="PTHR44591:SF3">
    <property type="entry name" value="RESPONSE REGULATORY DOMAIN-CONTAINING PROTEIN"/>
    <property type="match status" value="1"/>
</dbReference>
<evidence type="ECO:0000259" key="3">
    <source>
        <dbReference type="PROSITE" id="PS50110"/>
    </source>
</evidence>
<evidence type="ECO:0000256" key="1">
    <source>
        <dbReference type="ARBA" id="ARBA00022553"/>
    </source>
</evidence>
<evidence type="ECO:0000256" key="2">
    <source>
        <dbReference type="PROSITE-ProRule" id="PRU00169"/>
    </source>
</evidence>
<dbReference type="InterPro" id="IPR050595">
    <property type="entry name" value="Bact_response_regulator"/>
</dbReference>
<dbReference type="SMART" id="SM00448">
    <property type="entry name" value="REC"/>
    <property type="match status" value="1"/>
</dbReference>
<accession>A0ABQ1UVU5</accession>
<dbReference type="RefSeq" id="WP_163396410.1">
    <property type="nucleotide sequence ID" value="NZ_BMKP01000013.1"/>
</dbReference>
<keyword evidence="1 2" id="KW-0597">Phosphoprotein</keyword>
<dbReference type="Proteomes" id="UP000655016">
    <property type="component" value="Unassembled WGS sequence"/>
</dbReference>
<proteinExistence type="predicted"/>
<dbReference type="InterPro" id="IPR011006">
    <property type="entry name" value="CheY-like_superfamily"/>
</dbReference>
<name>A0ABQ1UVU5_9FLAO</name>
<gene>
    <name evidence="4" type="ORF">GCM10011518_41990</name>
</gene>
<dbReference type="InterPro" id="IPR001789">
    <property type="entry name" value="Sig_transdc_resp-reg_receiver"/>
</dbReference>
<feature type="domain" description="Response regulatory" evidence="3">
    <location>
        <begin position="5"/>
        <end position="126"/>
    </location>
</feature>
<evidence type="ECO:0000313" key="4">
    <source>
        <dbReference type="EMBL" id="GGF28272.1"/>
    </source>
</evidence>
<dbReference type="PROSITE" id="PS50110">
    <property type="entry name" value="RESPONSE_REGULATORY"/>
    <property type="match status" value="1"/>
</dbReference>
<sequence length="126" mass="14214">MSSKEILVVDDDNDDIEIFVEAINSLNKDLICRSSFNPAKTLADLSSCEKLPDLILLDYNMPSINGLEFIQQLKADQKLSGIEVVMMSTPNVELMVPWLLKNNITARYIAKPDSFEKLKIILNNIL</sequence>
<protein>
    <recommendedName>
        <fullName evidence="3">Response regulatory domain-containing protein</fullName>
    </recommendedName>
</protein>
<feature type="modified residue" description="4-aspartylphosphate" evidence="2">
    <location>
        <position position="58"/>
    </location>
</feature>
<dbReference type="Pfam" id="PF00072">
    <property type="entry name" value="Response_reg"/>
    <property type="match status" value="1"/>
</dbReference>
<evidence type="ECO:0000313" key="5">
    <source>
        <dbReference type="Proteomes" id="UP000655016"/>
    </source>
</evidence>
<dbReference type="Gene3D" id="3.40.50.2300">
    <property type="match status" value="1"/>
</dbReference>
<keyword evidence="5" id="KW-1185">Reference proteome</keyword>
<reference evidence="5" key="1">
    <citation type="journal article" date="2019" name="Int. J. Syst. Evol. Microbiol.">
        <title>The Global Catalogue of Microorganisms (GCM) 10K type strain sequencing project: providing services to taxonomists for standard genome sequencing and annotation.</title>
        <authorList>
            <consortium name="The Broad Institute Genomics Platform"/>
            <consortium name="The Broad Institute Genome Sequencing Center for Infectious Disease"/>
            <person name="Wu L."/>
            <person name="Ma J."/>
        </authorList>
    </citation>
    <scope>NUCLEOTIDE SEQUENCE [LARGE SCALE GENOMIC DNA]</scope>
    <source>
        <strain evidence="5">CGMCC 1.16060</strain>
    </source>
</reference>
<dbReference type="EMBL" id="BMKP01000013">
    <property type="protein sequence ID" value="GGF28272.1"/>
    <property type="molecule type" value="Genomic_DNA"/>
</dbReference>